<dbReference type="PANTHER" id="PTHR31462">
    <property type="entry name" value="ENDOSOMAL/LYSOSOMAL POTASSIUM CHANNEL TMEM175"/>
    <property type="match status" value="1"/>
</dbReference>
<keyword evidence="6" id="KW-0631">Potassium channel</keyword>
<keyword evidence="10 13" id="KW-0472">Membrane</keyword>
<evidence type="ECO:0000256" key="12">
    <source>
        <dbReference type="ARBA" id="ARBA00034430"/>
    </source>
</evidence>
<dbReference type="RefSeq" id="WP_209679487.1">
    <property type="nucleotide sequence ID" value="NZ_JAGIOI010000001.1"/>
</dbReference>
<evidence type="ECO:0000256" key="5">
    <source>
        <dbReference type="ARBA" id="ARBA00022692"/>
    </source>
</evidence>
<feature type="transmembrane region" description="Helical" evidence="13">
    <location>
        <begin position="65"/>
        <end position="86"/>
    </location>
</feature>
<evidence type="ECO:0000256" key="10">
    <source>
        <dbReference type="ARBA" id="ARBA00023136"/>
    </source>
</evidence>
<organism evidence="14 15">
    <name type="scientific">Arthrobacter stackebrandtii</name>
    <dbReference type="NCBI Taxonomy" id="272161"/>
    <lineage>
        <taxon>Bacteria</taxon>
        <taxon>Bacillati</taxon>
        <taxon>Actinomycetota</taxon>
        <taxon>Actinomycetes</taxon>
        <taxon>Micrococcales</taxon>
        <taxon>Micrococcaceae</taxon>
        <taxon>Arthrobacter</taxon>
    </lineage>
</organism>
<feature type="transmembrane region" description="Helical" evidence="13">
    <location>
        <begin position="137"/>
        <end position="156"/>
    </location>
</feature>
<comment type="caution">
    <text evidence="14">The sequence shown here is derived from an EMBL/GenBank/DDBJ whole genome shotgun (WGS) entry which is preliminary data.</text>
</comment>
<evidence type="ECO:0000313" key="14">
    <source>
        <dbReference type="EMBL" id="MBP2412875.1"/>
    </source>
</evidence>
<comment type="catalytic activity">
    <reaction evidence="12">
        <text>K(+)(in) = K(+)(out)</text>
        <dbReference type="Rhea" id="RHEA:29463"/>
        <dbReference type="ChEBI" id="CHEBI:29103"/>
    </reaction>
</comment>
<evidence type="ECO:0000256" key="6">
    <source>
        <dbReference type="ARBA" id="ARBA00022826"/>
    </source>
</evidence>
<name>A0ABS4YWA3_9MICC</name>
<keyword evidence="3" id="KW-0813">Transport</keyword>
<comment type="subcellular location">
    <subcellularLocation>
        <location evidence="1">Membrane</location>
        <topology evidence="1">Multi-pass membrane protein</topology>
    </subcellularLocation>
</comment>
<evidence type="ECO:0000256" key="11">
    <source>
        <dbReference type="ARBA" id="ARBA00023303"/>
    </source>
</evidence>
<keyword evidence="8 13" id="KW-1133">Transmembrane helix</keyword>
<evidence type="ECO:0000256" key="2">
    <source>
        <dbReference type="ARBA" id="ARBA00006920"/>
    </source>
</evidence>
<evidence type="ECO:0000256" key="8">
    <source>
        <dbReference type="ARBA" id="ARBA00022989"/>
    </source>
</evidence>
<dbReference type="EMBL" id="JAGIOI010000001">
    <property type="protein sequence ID" value="MBP2412875.1"/>
    <property type="molecule type" value="Genomic_DNA"/>
</dbReference>
<evidence type="ECO:0000313" key="15">
    <source>
        <dbReference type="Proteomes" id="UP000711614"/>
    </source>
</evidence>
<evidence type="ECO:0000256" key="4">
    <source>
        <dbReference type="ARBA" id="ARBA00022538"/>
    </source>
</evidence>
<evidence type="ECO:0000256" key="9">
    <source>
        <dbReference type="ARBA" id="ARBA00023065"/>
    </source>
</evidence>
<evidence type="ECO:0000256" key="1">
    <source>
        <dbReference type="ARBA" id="ARBA00004141"/>
    </source>
</evidence>
<feature type="transmembrane region" description="Helical" evidence="13">
    <location>
        <begin position="168"/>
        <end position="192"/>
    </location>
</feature>
<keyword evidence="9" id="KW-0406">Ion transport</keyword>
<feature type="transmembrane region" description="Helical" evidence="13">
    <location>
        <begin position="198"/>
        <end position="216"/>
    </location>
</feature>
<gene>
    <name evidence="14" type="ORF">JOF48_001674</name>
</gene>
<dbReference type="InterPro" id="IPR010617">
    <property type="entry name" value="TMEM175-like"/>
</dbReference>
<sequence length="239" mass="26241">MFPFRNRTADPLLVRARRLQSGTATDRTMFFSDAVFAIAMTLLVLDLKLPAVPPDTTAEELATLLAGQLGPLAAFILSFVLIGRLWMNHHRRFTAVERYDSGLQGLNLVCLFFVVFLPVPTSLLFQANGQSPWPPVLYALTVAGAFQSLGWLWTHANKAGLMADWLDPALYGLVLHGTDPVWVVFLLSIPVAFVSPVWAMYSWVLILPASLLHGRWQLARLARGGRPPAPAAKNAAGEP</sequence>
<keyword evidence="7" id="KW-0630">Potassium</keyword>
<keyword evidence="11" id="KW-0407">Ion channel</keyword>
<feature type="transmembrane region" description="Helical" evidence="13">
    <location>
        <begin position="28"/>
        <end position="45"/>
    </location>
</feature>
<accession>A0ABS4YWA3</accession>
<dbReference type="PANTHER" id="PTHR31462:SF5">
    <property type="entry name" value="ENDOSOMAL_LYSOSOMAL PROTON CHANNEL TMEM175"/>
    <property type="match status" value="1"/>
</dbReference>
<dbReference type="Proteomes" id="UP000711614">
    <property type="component" value="Unassembled WGS sequence"/>
</dbReference>
<keyword evidence="15" id="KW-1185">Reference proteome</keyword>
<keyword evidence="4" id="KW-0633">Potassium transport</keyword>
<evidence type="ECO:0000256" key="3">
    <source>
        <dbReference type="ARBA" id="ARBA00022448"/>
    </source>
</evidence>
<dbReference type="Pfam" id="PF06736">
    <property type="entry name" value="TMEM175"/>
    <property type="match status" value="1"/>
</dbReference>
<keyword evidence="5 13" id="KW-0812">Transmembrane</keyword>
<comment type="similarity">
    <text evidence="2">Belongs to the TMEM175 family.</text>
</comment>
<evidence type="ECO:0000256" key="7">
    <source>
        <dbReference type="ARBA" id="ARBA00022958"/>
    </source>
</evidence>
<reference evidence="14 15" key="1">
    <citation type="submission" date="2021-03" db="EMBL/GenBank/DDBJ databases">
        <title>Sequencing the genomes of 1000 actinobacteria strains.</title>
        <authorList>
            <person name="Klenk H.-P."/>
        </authorList>
    </citation>
    <scope>NUCLEOTIDE SEQUENCE [LARGE SCALE GENOMIC DNA]</scope>
    <source>
        <strain evidence="14 15">DSM 16005</strain>
    </source>
</reference>
<protein>
    <submittedName>
        <fullName evidence="14">Membrane protein</fullName>
    </submittedName>
</protein>
<proteinExistence type="inferred from homology"/>
<feature type="transmembrane region" description="Helical" evidence="13">
    <location>
        <begin position="106"/>
        <end position="125"/>
    </location>
</feature>
<evidence type="ECO:0000256" key="13">
    <source>
        <dbReference type="SAM" id="Phobius"/>
    </source>
</evidence>